<dbReference type="AlphaFoldDB" id="A0A842HCB3"/>
<dbReference type="Gene3D" id="1.10.3210.10">
    <property type="entry name" value="Hypothetical protein af1432"/>
    <property type="match status" value="1"/>
</dbReference>
<sequence length="314" mass="36536">MGVLIYSSRTIIPPEPPTERFRFRLEDIDFRNPAEIARRVVLLHKEAFPDAPCDYIIPRFEAVTDMFEGNYTGFQPMDTAYHDLEHTLQTTFCLALILINRHHTMTAPVIGPEDFNTALIAILLHDMGYLKESGDTNGTGAKYTHIHEQRSCRHARAYLERRDWPGHAIRSVENLICCTGPRARLDTIDFTSETEKMLGQAVCTADFMGQISDPRYPEKLRTLYQEFIESYTHQGLPPDQWPYHAYEDLLRKTPDFYEKFVIPRMNNECGQLWRFLEDPRTGDNPHLDSTRRNMQRIRQAIRELDSSRPESAQD</sequence>
<gene>
    <name evidence="1" type="ORF">H5P28_02865</name>
</gene>
<evidence type="ECO:0000313" key="1">
    <source>
        <dbReference type="EMBL" id="MBC2593194.1"/>
    </source>
</evidence>
<comment type="caution">
    <text evidence="1">The sequence shown here is derived from an EMBL/GenBank/DDBJ whole genome shotgun (WGS) entry which is preliminary data.</text>
</comment>
<evidence type="ECO:0000313" key="2">
    <source>
        <dbReference type="Proteomes" id="UP000546464"/>
    </source>
</evidence>
<proteinExistence type="predicted"/>
<reference evidence="1 2" key="1">
    <citation type="submission" date="2020-07" db="EMBL/GenBank/DDBJ databases">
        <authorList>
            <person name="Feng X."/>
        </authorList>
    </citation>
    <scope>NUCLEOTIDE SEQUENCE [LARGE SCALE GENOMIC DNA]</scope>
    <source>
        <strain evidence="1 2">JCM31066</strain>
    </source>
</reference>
<dbReference type="EMBL" id="JACHVB010000012">
    <property type="protein sequence ID" value="MBC2593194.1"/>
    <property type="molecule type" value="Genomic_DNA"/>
</dbReference>
<protein>
    <recommendedName>
        <fullName evidence="3">HD/PDEase domain-containing protein</fullName>
    </recommendedName>
</protein>
<name>A0A842HCB3_9BACT</name>
<keyword evidence="2" id="KW-1185">Reference proteome</keyword>
<organism evidence="1 2">
    <name type="scientific">Ruficoccus amylovorans</name>
    <dbReference type="NCBI Taxonomy" id="1804625"/>
    <lineage>
        <taxon>Bacteria</taxon>
        <taxon>Pseudomonadati</taxon>
        <taxon>Verrucomicrobiota</taxon>
        <taxon>Opitutia</taxon>
        <taxon>Puniceicoccales</taxon>
        <taxon>Cerasicoccaceae</taxon>
        <taxon>Ruficoccus</taxon>
    </lineage>
</organism>
<evidence type="ECO:0008006" key="3">
    <source>
        <dbReference type="Google" id="ProtNLM"/>
    </source>
</evidence>
<dbReference type="Proteomes" id="UP000546464">
    <property type="component" value="Unassembled WGS sequence"/>
</dbReference>
<dbReference type="RefSeq" id="WP_185674186.1">
    <property type="nucleotide sequence ID" value="NZ_JACHVB010000012.1"/>
</dbReference>
<accession>A0A842HCB3</accession>
<dbReference type="SUPFAM" id="SSF109604">
    <property type="entry name" value="HD-domain/PDEase-like"/>
    <property type="match status" value="1"/>
</dbReference>